<keyword evidence="7" id="KW-1185">Reference proteome</keyword>
<dbReference type="InterPro" id="IPR036388">
    <property type="entry name" value="WH-like_DNA-bd_sf"/>
</dbReference>
<keyword evidence="2" id="KW-0805">Transcription regulation</keyword>
<dbReference type="AlphaFoldDB" id="A0A6F8XLG2"/>
<dbReference type="Gene3D" id="1.10.10.10">
    <property type="entry name" value="Winged helix-like DNA-binding domain superfamily/Winged helix DNA-binding domain"/>
    <property type="match status" value="1"/>
</dbReference>
<keyword evidence="4" id="KW-0804">Transcription</keyword>
<dbReference type="Pfam" id="PF00126">
    <property type="entry name" value="HTH_1"/>
    <property type="match status" value="1"/>
</dbReference>
<dbReference type="SUPFAM" id="SSF53850">
    <property type="entry name" value="Periplasmic binding protein-like II"/>
    <property type="match status" value="1"/>
</dbReference>
<name>A0A6F8XLG2_9ACTN</name>
<keyword evidence="3" id="KW-0238">DNA-binding</keyword>
<dbReference type="GO" id="GO:0032993">
    <property type="term" value="C:protein-DNA complex"/>
    <property type="evidence" value="ECO:0007669"/>
    <property type="project" value="TreeGrafter"/>
</dbReference>
<proteinExistence type="inferred from homology"/>
<dbReference type="GO" id="GO:0003700">
    <property type="term" value="F:DNA-binding transcription factor activity"/>
    <property type="evidence" value="ECO:0007669"/>
    <property type="project" value="InterPro"/>
</dbReference>
<comment type="similarity">
    <text evidence="1">Belongs to the LysR transcriptional regulatory family.</text>
</comment>
<protein>
    <submittedName>
        <fullName evidence="6">LysR family transcriptional regulator</fullName>
    </submittedName>
</protein>
<evidence type="ECO:0000256" key="3">
    <source>
        <dbReference type="ARBA" id="ARBA00023125"/>
    </source>
</evidence>
<dbReference type="InterPro" id="IPR000847">
    <property type="entry name" value="LysR_HTH_N"/>
</dbReference>
<dbReference type="Gene3D" id="3.40.190.10">
    <property type="entry name" value="Periplasmic binding protein-like II"/>
    <property type="match status" value="2"/>
</dbReference>
<dbReference type="FunFam" id="1.10.10.10:FF:000001">
    <property type="entry name" value="LysR family transcriptional regulator"/>
    <property type="match status" value="1"/>
</dbReference>
<evidence type="ECO:0000313" key="6">
    <source>
        <dbReference type="EMBL" id="BCB74643.1"/>
    </source>
</evidence>
<dbReference type="KEGG" id="pfla:Pflav_010530"/>
<evidence type="ECO:0000259" key="5">
    <source>
        <dbReference type="PROSITE" id="PS50931"/>
    </source>
</evidence>
<dbReference type="Proteomes" id="UP000502508">
    <property type="component" value="Chromosome"/>
</dbReference>
<accession>A0A6F8XLG2</accession>
<reference evidence="6 7" key="2">
    <citation type="submission" date="2020-03" db="EMBL/GenBank/DDBJ databases">
        <authorList>
            <person name="Ichikawa N."/>
            <person name="Kimura A."/>
            <person name="Kitahashi Y."/>
            <person name="Uohara A."/>
        </authorList>
    </citation>
    <scope>NUCLEOTIDE SEQUENCE [LARGE SCALE GENOMIC DNA]</scope>
    <source>
        <strain evidence="6 7">NBRC 107702</strain>
    </source>
</reference>
<dbReference type="SUPFAM" id="SSF46785">
    <property type="entry name" value="Winged helix' DNA-binding domain"/>
    <property type="match status" value="1"/>
</dbReference>
<evidence type="ECO:0000256" key="2">
    <source>
        <dbReference type="ARBA" id="ARBA00023015"/>
    </source>
</evidence>
<dbReference type="Pfam" id="PF03466">
    <property type="entry name" value="LysR_substrate"/>
    <property type="match status" value="1"/>
</dbReference>
<gene>
    <name evidence="6" type="ORF">Pflav_010530</name>
</gene>
<dbReference type="GO" id="GO:0003677">
    <property type="term" value="F:DNA binding"/>
    <property type="evidence" value="ECO:0007669"/>
    <property type="project" value="UniProtKB-KW"/>
</dbReference>
<reference evidence="6 7" key="1">
    <citation type="submission" date="2020-03" db="EMBL/GenBank/DDBJ databases">
        <title>Whole genome shotgun sequence of Phytohabitans flavus NBRC 107702.</title>
        <authorList>
            <person name="Komaki H."/>
            <person name="Tamura T."/>
        </authorList>
    </citation>
    <scope>NUCLEOTIDE SEQUENCE [LARGE SCALE GENOMIC DNA]</scope>
    <source>
        <strain evidence="6 7">NBRC 107702</strain>
    </source>
</reference>
<dbReference type="InterPro" id="IPR005119">
    <property type="entry name" value="LysR_subst-bd"/>
</dbReference>
<organism evidence="6 7">
    <name type="scientific">Phytohabitans flavus</name>
    <dbReference type="NCBI Taxonomy" id="1076124"/>
    <lineage>
        <taxon>Bacteria</taxon>
        <taxon>Bacillati</taxon>
        <taxon>Actinomycetota</taxon>
        <taxon>Actinomycetes</taxon>
        <taxon>Micromonosporales</taxon>
        <taxon>Micromonosporaceae</taxon>
    </lineage>
</organism>
<dbReference type="PANTHER" id="PTHR30346">
    <property type="entry name" value="TRANSCRIPTIONAL DUAL REGULATOR HCAR-RELATED"/>
    <property type="match status" value="1"/>
</dbReference>
<dbReference type="CDD" id="cd05466">
    <property type="entry name" value="PBP2_LTTR_substrate"/>
    <property type="match status" value="1"/>
</dbReference>
<feature type="domain" description="HTH lysR-type" evidence="5">
    <location>
        <begin position="1"/>
        <end position="59"/>
    </location>
</feature>
<evidence type="ECO:0000256" key="1">
    <source>
        <dbReference type="ARBA" id="ARBA00009437"/>
    </source>
</evidence>
<evidence type="ECO:0000313" key="7">
    <source>
        <dbReference type="Proteomes" id="UP000502508"/>
    </source>
</evidence>
<sequence length="246" mass="26272">MATVRQLECFVAVVECGSFTAAAERVLMTQPALSRSIRELERVVGGALLERQPRRAVLTPVGRAVLPAAQAALAEVKRVRELGRRAANLDAGELRVAAVQSLTLAALLPVVREWRRRHSGVELRLTEFASLDRLVEAMRAGAADVAVAPRPEGWTGPLRELGVEEFVVVLPAGEEGPGPGRRLDLRALSNRAWVHYEPANGLSTVVDAACAAAGFAPRVAVRTAQSSAAPASPPPAWVRLSCRQTC</sequence>
<dbReference type="PROSITE" id="PS50931">
    <property type="entry name" value="HTH_LYSR"/>
    <property type="match status" value="1"/>
</dbReference>
<dbReference type="RefSeq" id="WP_197937964.1">
    <property type="nucleotide sequence ID" value="NZ_AP022870.1"/>
</dbReference>
<evidence type="ECO:0000256" key="4">
    <source>
        <dbReference type="ARBA" id="ARBA00023163"/>
    </source>
</evidence>
<dbReference type="InterPro" id="IPR036390">
    <property type="entry name" value="WH_DNA-bd_sf"/>
</dbReference>
<dbReference type="EMBL" id="AP022870">
    <property type="protein sequence ID" value="BCB74643.1"/>
    <property type="molecule type" value="Genomic_DNA"/>
</dbReference>
<dbReference type="PRINTS" id="PR00039">
    <property type="entry name" value="HTHLYSR"/>
</dbReference>
<dbReference type="PANTHER" id="PTHR30346:SF17">
    <property type="entry name" value="LYSR FAMILY TRANSCRIPTIONAL REGULATOR"/>
    <property type="match status" value="1"/>
</dbReference>